<reference evidence="1" key="1">
    <citation type="submission" date="2014-09" db="EMBL/GenBank/DDBJ databases">
        <authorList>
            <person name="Magalhaes I.L.F."/>
            <person name="Oliveira U."/>
            <person name="Santos F.R."/>
            <person name="Vidigal T.H.D.A."/>
            <person name="Brescovit A.D."/>
            <person name="Santos A.J."/>
        </authorList>
    </citation>
    <scope>NUCLEOTIDE SEQUENCE</scope>
    <source>
        <tissue evidence="1">Shoot tissue taken approximately 20 cm above the soil surface</tissue>
    </source>
</reference>
<dbReference type="AlphaFoldDB" id="A0A0A8YHV1"/>
<sequence>MILHLCFVGIAGALNN</sequence>
<reference evidence="1" key="2">
    <citation type="journal article" date="2015" name="Data Brief">
        <title>Shoot transcriptome of the giant reed, Arundo donax.</title>
        <authorList>
            <person name="Barrero R.A."/>
            <person name="Guerrero F.D."/>
            <person name="Moolhuijzen P."/>
            <person name="Goolsby J.A."/>
            <person name="Tidwell J."/>
            <person name="Bellgard S.E."/>
            <person name="Bellgard M.I."/>
        </authorList>
    </citation>
    <scope>NUCLEOTIDE SEQUENCE</scope>
    <source>
        <tissue evidence="1">Shoot tissue taken approximately 20 cm above the soil surface</tissue>
    </source>
</reference>
<protein>
    <submittedName>
        <fullName evidence="1">Uncharacterized protein</fullName>
    </submittedName>
</protein>
<proteinExistence type="predicted"/>
<dbReference type="EMBL" id="GBRH01275628">
    <property type="protein sequence ID" value="JAD22267.1"/>
    <property type="molecule type" value="Transcribed_RNA"/>
</dbReference>
<organism evidence="1">
    <name type="scientific">Arundo donax</name>
    <name type="common">Giant reed</name>
    <name type="synonym">Donax arundinaceus</name>
    <dbReference type="NCBI Taxonomy" id="35708"/>
    <lineage>
        <taxon>Eukaryota</taxon>
        <taxon>Viridiplantae</taxon>
        <taxon>Streptophyta</taxon>
        <taxon>Embryophyta</taxon>
        <taxon>Tracheophyta</taxon>
        <taxon>Spermatophyta</taxon>
        <taxon>Magnoliopsida</taxon>
        <taxon>Liliopsida</taxon>
        <taxon>Poales</taxon>
        <taxon>Poaceae</taxon>
        <taxon>PACMAD clade</taxon>
        <taxon>Arundinoideae</taxon>
        <taxon>Arundineae</taxon>
        <taxon>Arundo</taxon>
    </lineage>
</organism>
<evidence type="ECO:0000313" key="1">
    <source>
        <dbReference type="EMBL" id="JAD22267.1"/>
    </source>
</evidence>
<accession>A0A0A8YHV1</accession>
<name>A0A0A8YHV1_ARUDO</name>